<dbReference type="AlphaFoldDB" id="A0A7J6XFD9"/>
<dbReference type="OrthoDB" id="1840737at2759"/>
<name>A0A7J6XFD9_THATH</name>
<keyword evidence="1" id="KW-0812">Transmembrane</keyword>
<keyword evidence="3" id="KW-1185">Reference proteome</keyword>
<feature type="transmembrane region" description="Helical" evidence="1">
    <location>
        <begin position="14"/>
        <end position="35"/>
    </location>
</feature>
<sequence>MARQLHLVNAQTSISHIGLGVATLFFCAIALIMCASHSRRWRIWHVCGSSSFEPIIQLNNEGIILATTKEHQFNSENEQNNSGVIEGVHGGSVWQKGILMGKKCQLPDYSGIITYDSEGKLTTKIGNSRLRQETTNWGN</sequence>
<gene>
    <name evidence="2" type="ORF">FRX31_001975</name>
</gene>
<keyword evidence="1" id="KW-0472">Membrane</keyword>
<evidence type="ECO:0000313" key="2">
    <source>
        <dbReference type="EMBL" id="KAF5208444.1"/>
    </source>
</evidence>
<reference evidence="2 3" key="1">
    <citation type="submission" date="2020-06" db="EMBL/GenBank/DDBJ databases">
        <title>Transcriptomic and genomic resources for Thalictrum thalictroides and T. hernandezii: Facilitating candidate gene discovery in an emerging model plant lineage.</title>
        <authorList>
            <person name="Arias T."/>
            <person name="Riano-Pachon D.M."/>
            <person name="Di Stilio V.S."/>
        </authorList>
    </citation>
    <scope>NUCLEOTIDE SEQUENCE [LARGE SCALE GENOMIC DNA]</scope>
    <source>
        <strain evidence="3">cv. WT478/WT964</strain>
        <tissue evidence="2">Leaves</tissue>
    </source>
</reference>
<dbReference type="PANTHER" id="PTHR33237:SF4">
    <property type="entry name" value="F14O23.12"/>
    <property type="match status" value="1"/>
</dbReference>
<organism evidence="2 3">
    <name type="scientific">Thalictrum thalictroides</name>
    <name type="common">Rue-anemone</name>
    <name type="synonym">Anemone thalictroides</name>
    <dbReference type="NCBI Taxonomy" id="46969"/>
    <lineage>
        <taxon>Eukaryota</taxon>
        <taxon>Viridiplantae</taxon>
        <taxon>Streptophyta</taxon>
        <taxon>Embryophyta</taxon>
        <taxon>Tracheophyta</taxon>
        <taxon>Spermatophyta</taxon>
        <taxon>Magnoliopsida</taxon>
        <taxon>Ranunculales</taxon>
        <taxon>Ranunculaceae</taxon>
        <taxon>Thalictroideae</taxon>
        <taxon>Thalictrum</taxon>
    </lineage>
</organism>
<accession>A0A7J6XFD9</accession>
<dbReference type="PANTHER" id="PTHR33237">
    <property type="entry name" value="F2P16.13 PROTEIN-RELATED"/>
    <property type="match status" value="1"/>
</dbReference>
<evidence type="ECO:0000313" key="3">
    <source>
        <dbReference type="Proteomes" id="UP000554482"/>
    </source>
</evidence>
<protein>
    <submittedName>
        <fullName evidence="2">Nucleolar protein</fullName>
    </submittedName>
</protein>
<keyword evidence="1" id="KW-1133">Transmembrane helix</keyword>
<comment type="caution">
    <text evidence="2">The sequence shown here is derived from an EMBL/GenBank/DDBJ whole genome shotgun (WGS) entry which is preliminary data.</text>
</comment>
<evidence type="ECO:0000256" key="1">
    <source>
        <dbReference type="SAM" id="Phobius"/>
    </source>
</evidence>
<proteinExistence type="predicted"/>
<dbReference type="EMBL" id="JABWDY010000039">
    <property type="protein sequence ID" value="KAF5208444.1"/>
    <property type="molecule type" value="Genomic_DNA"/>
</dbReference>
<dbReference type="Proteomes" id="UP000554482">
    <property type="component" value="Unassembled WGS sequence"/>
</dbReference>